<feature type="domain" description="Aminotransferase class I/classII large" evidence="8">
    <location>
        <begin position="37"/>
        <end position="411"/>
    </location>
</feature>
<dbReference type="InterPro" id="IPR015422">
    <property type="entry name" value="PyrdxlP-dep_Trfase_small"/>
</dbReference>
<evidence type="ECO:0000313" key="9">
    <source>
        <dbReference type="EMBL" id="KAK3318036.1"/>
    </source>
</evidence>
<evidence type="ECO:0000256" key="3">
    <source>
        <dbReference type="ARBA" id="ARBA00011738"/>
    </source>
</evidence>
<dbReference type="PRINTS" id="PR00799">
    <property type="entry name" value="TRANSAMINASE"/>
</dbReference>
<dbReference type="GO" id="GO:0030170">
    <property type="term" value="F:pyridoxal phosphate binding"/>
    <property type="evidence" value="ECO:0007669"/>
    <property type="project" value="InterPro"/>
</dbReference>
<evidence type="ECO:0000259" key="8">
    <source>
        <dbReference type="Pfam" id="PF00155"/>
    </source>
</evidence>
<comment type="similarity">
    <text evidence="2">Belongs to the class-I pyridoxal-phosphate-dependent aminotransferase family.</text>
</comment>
<comment type="caution">
    <text evidence="9">The sequence shown here is derived from an EMBL/GenBank/DDBJ whole genome shotgun (WGS) entry which is preliminary data.</text>
</comment>
<comment type="miscellaneous">
    <text evidence="7">In eukaryotes there are cytoplasmic, mitochondrial and chloroplastic isozymes.</text>
</comment>
<dbReference type="InterPro" id="IPR015421">
    <property type="entry name" value="PyrdxlP-dep_Trfase_major"/>
</dbReference>
<evidence type="ECO:0000256" key="6">
    <source>
        <dbReference type="ARBA" id="ARBA00022898"/>
    </source>
</evidence>
<accession>A0AAE0I5N0</accession>
<dbReference type="SUPFAM" id="SSF53383">
    <property type="entry name" value="PLP-dependent transferases"/>
    <property type="match status" value="1"/>
</dbReference>
<evidence type="ECO:0000313" key="10">
    <source>
        <dbReference type="Proteomes" id="UP001283341"/>
    </source>
</evidence>
<reference evidence="9" key="2">
    <citation type="submission" date="2023-06" db="EMBL/GenBank/DDBJ databases">
        <authorList>
            <consortium name="Lawrence Berkeley National Laboratory"/>
            <person name="Haridas S."/>
            <person name="Hensen N."/>
            <person name="Bonometti L."/>
            <person name="Westerberg I."/>
            <person name="Brannstrom I.O."/>
            <person name="Guillou S."/>
            <person name="Cros-Aarteil S."/>
            <person name="Calhoun S."/>
            <person name="Kuo A."/>
            <person name="Mondo S."/>
            <person name="Pangilinan J."/>
            <person name="Riley R."/>
            <person name="Labutti K."/>
            <person name="Andreopoulos B."/>
            <person name="Lipzen A."/>
            <person name="Chen C."/>
            <person name="Yanf M."/>
            <person name="Daum C."/>
            <person name="Ng V."/>
            <person name="Clum A."/>
            <person name="Steindorff A."/>
            <person name="Ohm R."/>
            <person name="Martin F."/>
            <person name="Silar P."/>
            <person name="Natvig D."/>
            <person name="Lalanne C."/>
            <person name="Gautier V."/>
            <person name="Ament-Velasquez S.L."/>
            <person name="Kruys A."/>
            <person name="Hutchinson M.I."/>
            <person name="Powell A.J."/>
            <person name="Barry K."/>
            <person name="Miller A.N."/>
            <person name="Grigoriev I.V."/>
            <person name="Debuchy R."/>
            <person name="Gladieux P."/>
            <person name="Thoren M.H."/>
            <person name="Johannesson H."/>
        </authorList>
    </citation>
    <scope>NUCLEOTIDE SEQUENCE</scope>
    <source>
        <strain evidence="9">CBS 118394</strain>
    </source>
</reference>
<dbReference type="Proteomes" id="UP001283341">
    <property type="component" value="Unassembled WGS sequence"/>
</dbReference>
<dbReference type="NCBIfam" id="NF006719">
    <property type="entry name" value="PRK09257.1"/>
    <property type="match status" value="1"/>
</dbReference>
<keyword evidence="5 7" id="KW-0808">Transferase</keyword>
<dbReference type="GO" id="GO:0005829">
    <property type="term" value="C:cytosol"/>
    <property type="evidence" value="ECO:0007669"/>
    <property type="project" value="TreeGrafter"/>
</dbReference>
<evidence type="ECO:0000256" key="2">
    <source>
        <dbReference type="ARBA" id="ARBA00007441"/>
    </source>
</evidence>
<keyword evidence="4 7" id="KW-0032">Aminotransferase</keyword>
<dbReference type="FunFam" id="3.90.1150.10:FF:000001">
    <property type="entry name" value="Aspartate aminotransferase"/>
    <property type="match status" value="1"/>
</dbReference>
<sequence length="420" mass="46598">MASSVSTTSFPAEAVPQAPEDPLFGLMRAYRADDSPDKVDLGIGAYRDDNAKPWVLPVVKKADEILRNDPNLNHEYLPIAGLASFTNKAGELLLGPSSPAFEEKRVSSTQTISGTGAVHLGALFLAKFYKVNGASRTVYLSNPTWANHNQIFTNVGLSITTYPYFDKKTKGLDIEGMKRALADAPERSIILLHACAHNPTGVDPTEEQWREIADVMAAKKHFPFFDCAYQGFASGDLDRDADAIRYFVEKGFELLIAQSFAKNFGLYGERAGCFHYVAPPSPQAAEITTRVASQLAILQRSEISNPPIYGARIASTVLNDKALFEEWKENLRTMSGRILTMRKALRTKLEELGTPGTWNHITDQIGMFSFTGLSETQVLRLREEFHVYMTKNGRISMAGLNTRNVEYFAKAVDKIVRETQ</sequence>
<dbReference type="Gene3D" id="3.90.1150.10">
    <property type="entry name" value="Aspartate Aminotransferase, domain 1"/>
    <property type="match status" value="1"/>
</dbReference>
<dbReference type="EC" id="2.6.1.1" evidence="7"/>
<dbReference type="InterPro" id="IPR000796">
    <property type="entry name" value="Asp_trans"/>
</dbReference>
<comment type="cofactor">
    <cofactor evidence="1">
        <name>pyridoxal 5'-phosphate</name>
        <dbReference type="ChEBI" id="CHEBI:597326"/>
    </cofactor>
</comment>
<dbReference type="Gene3D" id="3.40.640.10">
    <property type="entry name" value="Type I PLP-dependent aspartate aminotransferase-like (Major domain)"/>
    <property type="match status" value="1"/>
</dbReference>
<dbReference type="InterPro" id="IPR015424">
    <property type="entry name" value="PyrdxlP-dep_Trfase"/>
</dbReference>
<comment type="catalytic activity">
    <reaction evidence="7">
        <text>L-aspartate + 2-oxoglutarate = oxaloacetate + L-glutamate</text>
        <dbReference type="Rhea" id="RHEA:21824"/>
        <dbReference type="ChEBI" id="CHEBI:16452"/>
        <dbReference type="ChEBI" id="CHEBI:16810"/>
        <dbReference type="ChEBI" id="CHEBI:29985"/>
        <dbReference type="ChEBI" id="CHEBI:29991"/>
        <dbReference type="EC" id="2.6.1.1"/>
    </reaction>
</comment>
<dbReference type="Pfam" id="PF00155">
    <property type="entry name" value="Aminotran_1_2"/>
    <property type="match status" value="1"/>
</dbReference>
<protein>
    <recommendedName>
        <fullName evidence="7">Aspartate aminotransferase</fullName>
        <ecNumber evidence="7">2.6.1.1</ecNumber>
    </recommendedName>
</protein>
<evidence type="ECO:0000256" key="4">
    <source>
        <dbReference type="ARBA" id="ARBA00022576"/>
    </source>
</evidence>
<dbReference type="AlphaFoldDB" id="A0AAE0I5N0"/>
<dbReference type="PANTHER" id="PTHR11879:SF55">
    <property type="entry name" value="GLUTAMATE OXALOACETATE TRANSAMINASE 1, ISOFORM B"/>
    <property type="match status" value="1"/>
</dbReference>
<dbReference type="PANTHER" id="PTHR11879">
    <property type="entry name" value="ASPARTATE AMINOTRANSFERASE"/>
    <property type="match status" value="1"/>
</dbReference>
<dbReference type="GO" id="GO:0004069">
    <property type="term" value="F:L-aspartate:2-oxoglutarate aminotransferase activity"/>
    <property type="evidence" value="ECO:0007669"/>
    <property type="project" value="UniProtKB-EC"/>
</dbReference>
<dbReference type="CDD" id="cd00609">
    <property type="entry name" value="AAT_like"/>
    <property type="match status" value="1"/>
</dbReference>
<dbReference type="FunFam" id="3.40.640.10:FF:000064">
    <property type="entry name" value="Aspartate aminotransferase"/>
    <property type="match status" value="1"/>
</dbReference>
<gene>
    <name evidence="9" type="ORF">B0H66DRAFT_475701</name>
</gene>
<dbReference type="GO" id="GO:0006532">
    <property type="term" value="P:aspartate biosynthetic process"/>
    <property type="evidence" value="ECO:0007669"/>
    <property type="project" value="TreeGrafter"/>
</dbReference>
<dbReference type="InterPro" id="IPR004839">
    <property type="entry name" value="Aminotransferase_I/II_large"/>
</dbReference>
<organism evidence="9 10">
    <name type="scientific">Apodospora peruviana</name>
    <dbReference type="NCBI Taxonomy" id="516989"/>
    <lineage>
        <taxon>Eukaryota</taxon>
        <taxon>Fungi</taxon>
        <taxon>Dikarya</taxon>
        <taxon>Ascomycota</taxon>
        <taxon>Pezizomycotina</taxon>
        <taxon>Sordariomycetes</taxon>
        <taxon>Sordariomycetidae</taxon>
        <taxon>Sordariales</taxon>
        <taxon>Lasiosphaeriaceae</taxon>
        <taxon>Apodospora</taxon>
    </lineage>
</organism>
<reference evidence="9" key="1">
    <citation type="journal article" date="2023" name="Mol. Phylogenet. Evol.">
        <title>Genome-scale phylogeny and comparative genomics of the fungal order Sordariales.</title>
        <authorList>
            <person name="Hensen N."/>
            <person name="Bonometti L."/>
            <person name="Westerberg I."/>
            <person name="Brannstrom I.O."/>
            <person name="Guillou S."/>
            <person name="Cros-Aarteil S."/>
            <person name="Calhoun S."/>
            <person name="Haridas S."/>
            <person name="Kuo A."/>
            <person name="Mondo S."/>
            <person name="Pangilinan J."/>
            <person name="Riley R."/>
            <person name="LaButti K."/>
            <person name="Andreopoulos B."/>
            <person name="Lipzen A."/>
            <person name="Chen C."/>
            <person name="Yan M."/>
            <person name="Daum C."/>
            <person name="Ng V."/>
            <person name="Clum A."/>
            <person name="Steindorff A."/>
            <person name="Ohm R.A."/>
            <person name="Martin F."/>
            <person name="Silar P."/>
            <person name="Natvig D.O."/>
            <person name="Lalanne C."/>
            <person name="Gautier V."/>
            <person name="Ament-Velasquez S.L."/>
            <person name="Kruys A."/>
            <person name="Hutchinson M.I."/>
            <person name="Powell A.J."/>
            <person name="Barry K."/>
            <person name="Miller A.N."/>
            <person name="Grigoriev I.V."/>
            <person name="Debuchy R."/>
            <person name="Gladieux P."/>
            <person name="Hiltunen Thoren M."/>
            <person name="Johannesson H."/>
        </authorList>
    </citation>
    <scope>NUCLEOTIDE SEQUENCE</scope>
    <source>
        <strain evidence="9">CBS 118394</strain>
    </source>
</reference>
<keyword evidence="6" id="KW-0663">Pyridoxal phosphate</keyword>
<dbReference type="EMBL" id="JAUEDM010000004">
    <property type="protein sequence ID" value="KAK3318036.1"/>
    <property type="molecule type" value="Genomic_DNA"/>
</dbReference>
<name>A0AAE0I5N0_9PEZI</name>
<proteinExistence type="inferred from homology"/>
<keyword evidence="10" id="KW-1185">Reference proteome</keyword>
<comment type="subunit">
    <text evidence="3 7">Homodimer.</text>
</comment>
<evidence type="ECO:0000256" key="1">
    <source>
        <dbReference type="ARBA" id="ARBA00001933"/>
    </source>
</evidence>
<evidence type="ECO:0000256" key="7">
    <source>
        <dbReference type="RuleBase" id="RU000480"/>
    </source>
</evidence>
<dbReference type="InterPro" id="IPR004838">
    <property type="entry name" value="NHTrfase_class1_PyrdxlP-BS"/>
</dbReference>
<evidence type="ECO:0000256" key="5">
    <source>
        <dbReference type="ARBA" id="ARBA00022679"/>
    </source>
</evidence>
<dbReference type="PROSITE" id="PS00105">
    <property type="entry name" value="AA_TRANSFER_CLASS_1"/>
    <property type="match status" value="1"/>
</dbReference>